<name>A0A518K7R1_9BACT</name>
<dbReference type="AlphaFoldDB" id="A0A518K7R1"/>
<keyword evidence="5" id="KW-0378">Hydrolase</keyword>
<keyword evidence="5" id="KW-0121">Carboxypeptidase</keyword>
<evidence type="ECO:0000256" key="3">
    <source>
        <dbReference type="SAM" id="Phobius"/>
    </source>
</evidence>
<protein>
    <submittedName>
        <fullName evidence="5">D-alanyl-D-alanine carboxypeptidase</fullName>
        <ecNumber evidence="5">3.4.16.4</ecNumber>
    </submittedName>
</protein>
<dbReference type="PANTHER" id="PTHR22935">
    <property type="entry name" value="PENICILLIN-BINDING PROTEIN"/>
    <property type="match status" value="1"/>
</dbReference>
<evidence type="ECO:0000256" key="1">
    <source>
        <dbReference type="ARBA" id="ARBA00038473"/>
    </source>
</evidence>
<evidence type="ECO:0000313" key="6">
    <source>
        <dbReference type="Proteomes" id="UP000316426"/>
    </source>
</evidence>
<feature type="region of interest" description="Disordered" evidence="2">
    <location>
        <begin position="561"/>
        <end position="586"/>
    </location>
</feature>
<feature type="domain" description="Beta-lactamase-related" evidence="4">
    <location>
        <begin position="47"/>
        <end position="365"/>
    </location>
</feature>
<dbReference type="PANTHER" id="PTHR22935:SF95">
    <property type="entry name" value="BETA-LACTAMASE-LIKE 1-RELATED"/>
    <property type="match status" value="1"/>
</dbReference>
<dbReference type="InterPro" id="IPR051478">
    <property type="entry name" value="Beta-lactamase-like_AB/R"/>
</dbReference>
<dbReference type="Proteomes" id="UP000316426">
    <property type="component" value="Chromosome"/>
</dbReference>
<dbReference type="RefSeq" id="WP_197529867.1">
    <property type="nucleotide sequence ID" value="NZ_CP036349.1"/>
</dbReference>
<gene>
    <name evidence="5" type="ORF">Spa11_20190</name>
</gene>
<sequence length="586" mass="64193">MFSDKEFIGRVPYHVGVFAGVILMVGTHLPAAERPVDYSPVIDQLKTFIRDEVAAKDLPATSIALVTGDHLVWSAGFGSENRSNNNPASASTVYRVGSVSKLFNALAVMRLVGEGKLDLDEDVRTYLTEFAPANTFGTAITLRFLLSHQSGVVREPPIGSYFDATSPSLAETVASLNDTRIVFEPGTQTKYSNAAVSVAGLAVERVAGEPYNDYLQRAVLDPLKMKASAFRPTAAIEEHLPEAWMWAHHYGRFPAPAFEMGILPAGNLYSTVTDLSQLLITMFQESPPTELGIDRDVLLSMVQFDSPEHQPGHDYGIGFRLGDLDGHPSFEHGGAVYGYATLLKGIPEEKVGVVVAIALDGANGVANRIGDYALRLMLAQKSGHPLPKYETSQSLALGQADRLAGRYRCGEQSIVVVGKGSKAFVMYRNSLGEIRREGENLVIDDVLRHGPALQWNETAGTIKLDGQIWSRHNTQDSPEKSRAYPDLVGEYGWDHNVLYVYEDHGKLRALIEWFYDYPMTELGNDRFGFPDSGLYKDEQIVFVRDASGDVTQAIAGGVRFPRRPTTAVDPSEAPSGELRPQVLDTE</sequence>
<keyword evidence="3" id="KW-0812">Transmembrane</keyword>
<evidence type="ECO:0000313" key="5">
    <source>
        <dbReference type="EMBL" id="QDV73820.1"/>
    </source>
</evidence>
<dbReference type="InterPro" id="IPR001466">
    <property type="entry name" value="Beta-lactam-related"/>
</dbReference>
<reference evidence="5 6" key="1">
    <citation type="submission" date="2019-02" db="EMBL/GenBank/DDBJ databases">
        <title>Deep-cultivation of Planctomycetes and their phenomic and genomic characterization uncovers novel biology.</title>
        <authorList>
            <person name="Wiegand S."/>
            <person name="Jogler M."/>
            <person name="Boedeker C."/>
            <person name="Pinto D."/>
            <person name="Vollmers J."/>
            <person name="Rivas-Marin E."/>
            <person name="Kohn T."/>
            <person name="Peeters S.H."/>
            <person name="Heuer A."/>
            <person name="Rast P."/>
            <person name="Oberbeckmann S."/>
            <person name="Bunk B."/>
            <person name="Jeske O."/>
            <person name="Meyerdierks A."/>
            <person name="Storesund J.E."/>
            <person name="Kallscheuer N."/>
            <person name="Luecker S."/>
            <person name="Lage O.M."/>
            <person name="Pohl T."/>
            <person name="Merkel B.J."/>
            <person name="Hornburger P."/>
            <person name="Mueller R.-W."/>
            <person name="Bruemmer F."/>
            <person name="Labrenz M."/>
            <person name="Spormann A.M."/>
            <person name="Op den Camp H."/>
            <person name="Overmann J."/>
            <person name="Amann R."/>
            <person name="Jetten M.S.M."/>
            <person name="Mascher T."/>
            <person name="Medema M.H."/>
            <person name="Devos D.P."/>
            <person name="Kaster A.-K."/>
            <person name="Ovreas L."/>
            <person name="Rohde M."/>
            <person name="Galperin M.Y."/>
            <person name="Jogler C."/>
        </authorList>
    </citation>
    <scope>NUCLEOTIDE SEQUENCE [LARGE SCALE GENOMIC DNA]</scope>
    <source>
        <strain evidence="5 6">Spa11</strain>
    </source>
</reference>
<comment type="similarity">
    <text evidence="1">Belongs to the beta-lactamase family.</text>
</comment>
<dbReference type="SUPFAM" id="SSF56601">
    <property type="entry name" value="beta-lactamase/transpeptidase-like"/>
    <property type="match status" value="1"/>
</dbReference>
<dbReference type="EC" id="3.4.16.4" evidence="5"/>
<evidence type="ECO:0000259" key="4">
    <source>
        <dbReference type="Pfam" id="PF00144"/>
    </source>
</evidence>
<dbReference type="KEGG" id="bmei:Spa11_20190"/>
<dbReference type="Pfam" id="PF00144">
    <property type="entry name" value="Beta-lactamase"/>
    <property type="match status" value="1"/>
</dbReference>
<dbReference type="EMBL" id="CP036349">
    <property type="protein sequence ID" value="QDV73820.1"/>
    <property type="molecule type" value="Genomic_DNA"/>
</dbReference>
<keyword evidence="6" id="KW-1185">Reference proteome</keyword>
<dbReference type="InterPro" id="IPR012338">
    <property type="entry name" value="Beta-lactam/transpept-like"/>
</dbReference>
<keyword evidence="3" id="KW-1133">Transmembrane helix</keyword>
<dbReference type="GO" id="GO:0009002">
    <property type="term" value="F:serine-type D-Ala-D-Ala carboxypeptidase activity"/>
    <property type="evidence" value="ECO:0007669"/>
    <property type="project" value="UniProtKB-EC"/>
</dbReference>
<feature type="transmembrane region" description="Helical" evidence="3">
    <location>
        <begin position="12"/>
        <end position="31"/>
    </location>
</feature>
<keyword evidence="5" id="KW-0645">Protease</keyword>
<organism evidence="5 6">
    <name type="scientific">Botrimarina mediterranea</name>
    <dbReference type="NCBI Taxonomy" id="2528022"/>
    <lineage>
        <taxon>Bacteria</taxon>
        <taxon>Pseudomonadati</taxon>
        <taxon>Planctomycetota</taxon>
        <taxon>Planctomycetia</taxon>
        <taxon>Pirellulales</taxon>
        <taxon>Lacipirellulaceae</taxon>
        <taxon>Botrimarina</taxon>
    </lineage>
</organism>
<dbReference type="Gene3D" id="3.40.710.10">
    <property type="entry name" value="DD-peptidase/beta-lactamase superfamily"/>
    <property type="match status" value="1"/>
</dbReference>
<keyword evidence="3" id="KW-0472">Membrane</keyword>
<accession>A0A518K7R1</accession>
<evidence type="ECO:0000256" key="2">
    <source>
        <dbReference type="SAM" id="MobiDB-lite"/>
    </source>
</evidence>
<proteinExistence type="inferred from homology"/>